<sequence>MSYLLDKKIKRNKYFKYIFFVVILFILIYFRSGIFNGFSYVSHIIFRPVLILGNNIGYKLSNIGTYFYSKNSLVLENKDLKSKLSEQEARILNYNSILDENLKIKEILERKREEAKMILASVLSKPNQSPYDTIIIDVGEKNGIISGQKVFALGNIPIGSIAEVYFNTSKVILYSSSGEKTEVIIGGKPASTSSSLGGDTFMQIVGRGGGNFEMILPRDFVLEKRTEIILPGITPYIVGIVETIISDPRDSFQKALLISPVNIQELKFVEVEL</sequence>
<keyword evidence="2" id="KW-0472">Membrane</keyword>
<feature type="domain" description="Rod shape-determining protein MreC beta-barrel core" evidence="3">
    <location>
        <begin position="122"/>
        <end position="271"/>
    </location>
</feature>
<accession>A0A2H0CG31</accession>
<dbReference type="Proteomes" id="UP000229176">
    <property type="component" value="Unassembled WGS sequence"/>
</dbReference>
<protein>
    <recommendedName>
        <fullName evidence="3">Rod shape-determining protein MreC beta-barrel core domain-containing protein</fullName>
    </recommendedName>
</protein>
<dbReference type="GO" id="GO:0005886">
    <property type="term" value="C:plasma membrane"/>
    <property type="evidence" value="ECO:0007669"/>
    <property type="project" value="TreeGrafter"/>
</dbReference>
<dbReference type="InterPro" id="IPR007221">
    <property type="entry name" value="MreC"/>
</dbReference>
<feature type="transmembrane region" description="Helical" evidence="2">
    <location>
        <begin position="14"/>
        <end position="30"/>
    </location>
</feature>
<dbReference type="EMBL" id="PCTI01000039">
    <property type="protein sequence ID" value="PIP68876.1"/>
    <property type="molecule type" value="Genomic_DNA"/>
</dbReference>
<keyword evidence="2" id="KW-0812">Transmembrane</keyword>
<dbReference type="GO" id="GO:0008360">
    <property type="term" value="P:regulation of cell shape"/>
    <property type="evidence" value="ECO:0007669"/>
    <property type="project" value="InterPro"/>
</dbReference>
<keyword evidence="1" id="KW-0175">Coiled coil</keyword>
<dbReference type="Pfam" id="PF04085">
    <property type="entry name" value="MreC"/>
    <property type="match status" value="1"/>
</dbReference>
<dbReference type="InterPro" id="IPR042177">
    <property type="entry name" value="Cell/Rod_1"/>
</dbReference>
<evidence type="ECO:0000256" key="1">
    <source>
        <dbReference type="SAM" id="Coils"/>
    </source>
</evidence>
<evidence type="ECO:0000313" key="5">
    <source>
        <dbReference type="Proteomes" id="UP000229176"/>
    </source>
</evidence>
<organism evidence="4 5">
    <name type="scientific">Candidatus Nomurabacteria bacterium CG22_combo_CG10-13_8_21_14_all_32_8</name>
    <dbReference type="NCBI Taxonomy" id="1974732"/>
    <lineage>
        <taxon>Bacteria</taxon>
        <taxon>Candidatus Nomuraibacteriota</taxon>
    </lineage>
</organism>
<gene>
    <name evidence="4" type="ORF">COW91_02440</name>
</gene>
<dbReference type="InterPro" id="IPR055342">
    <property type="entry name" value="MreC_beta-barrel_core"/>
</dbReference>
<reference evidence="4 5" key="1">
    <citation type="submission" date="2017-09" db="EMBL/GenBank/DDBJ databases">
        <title>Depth-based differentiation of microbial function through sediment-hosted aquifers and enrichment of novel symbionts in the deep terrestrial subsurface.</title>
        <authorList>
            <person name="Probst A.J."/>
            <person name="Ladd B."/>
            <person name="Jarett J.K."/>
            <person name="Geller-Mcgrath D.E."/>
            <person name="Sieber C.M."/>
            <person name="Emerson J.B."/>
            <person name="Anantharaman K."/>
            <person name="Thomas B.C."/>
            <person name="Malmstrom R."/>
            <person name="Stieglmeier M."/>
            <person name="Klingl A."/>
            <person name="Woyke T."/>
            <person name="Ryan C.M."/>
            <person name="Banfield J.F."/>
        </authorList>
    </citation>
    <scope>NUCLEOTIDE SEQUENCE [LARGE SCALE GENOMIC DNA]</scope>
    <source>
        <strain evidence="4">CG22_combo_CG10-13_8_21_14_all_32_8</strain>
    </source>
</reference>
<name>A0A2H0CG31_9BACT</name>
<keyword evidence="2" id="KW-1133">Transmembrane helix</keyword>
<feature type="coiled-coil region" evidence="1">
    <location>
        <begin position="70"/>
        <end position="97"/>
    </location>
</feature>
<evidence type="ECO:0000259" key="3">
    <source>
        <dbReference type="Pfam" id="PF04085"/>
    </source>
</evidence>
<evidence type="ECO:0000256" key="2">
    <source>
        <dbReference type="SAM" id="Phobius"/>
    </source>
</evidence>
<dbReference type="Gene3D" id="2.40.10.340">
    <property type="entry name" value="Rod shape-determining protein MreC, domain 1"/>
    <property type="match status" value="1"/>
</dbReference>
<evidence type="ECO:0000313" key="4">
    <source>
        <dbReference type="EMBL" id="PIP68876.1"/>
    </source>
</evidence>
<dbReference type="PANTHER" id="PTHR34138">
    <property type="entry name" value="CELL SHAPE-DETERMINING PROTEIN MREC"/>
    <property type="match status" value="1"/>
</dbReference>
<dbReference type="PANTHER" id="PTHR34138:SF1">
    <property type="entry name" value="CELL SHAPE-DETERMINING PROTEIN MREC"/>
    <property type="match status" value="1"/>
</dbReference>
<dbReference type="AlphaFoldDB" id="A0A2H0CG31"/>
<proteinExistence type="predicted"/>
<comment type="caution">
    <text evidence="4">The sequence shown here is derived from an EMBL/GenBank/DDBJ whole genome shotgun (WGS) entry which is preliminary data.</text>
</comment>